<dbReference type="InterPro" id="IPR017850">
    <property type="entry name" value="Alkaline_phosphatase_core_sf"/>
</dbReference>
<dbReference type="Gene3D" id="3.30.1120.10">
    <property type="match status" value="1"/>
</dbReference>
<proteinExistence type="inferred from homology"/>
<evidence type="ECO:0000313" key="5">
    <source>
        <dbReference type="EMBL" id="MDN5213637.1"/>
    </source>
</evidence>
<evidence type="ECO:0000313" key="6">
    <source>
        <dbReference type="Proteomes" id="UP001172083"/>
    </source>
</evidence>
<dbReference type="InterPro" id="IPR050738">
    <property type="entry name" value="Sulfatase"/>
</dbReference>
<keyword evidence="2" id="KW-0378">Hydrolase</keyword>
<evidence type="ECO:0000259" key="4">
    <source>
        <dbReference type="Pfam" id="PF00884"/>
    </source>
</evidence>
<accession>A0ABT8L7B0</accession>
<dbReference type="InterPro" id="IPR000917">
    <property type="entry name" value="Sulfatase_N"/>
</dbReference>
<dbReference type="Proteomes" id="UP001172083">
    <property type="component" value="Unassembled WGS sequence"/>
</dbReference>
<evidence type="ECO:0000256" key="2">
    <source>
        <dbReference type="ARBA" id="ARBA00022801"/>
    </source>
</evidence>
<protein>
    <submittedName>
        <fullName evidence="5">Sulfatase-like hydrolase/transferase</fullName>
    </submittedName>
</protein>
<comment type="similarity">
    <text evidence="1">Belongs to the sulfatase family.</text>
</comment>
<dbReference type="EMBL" id="JAUJEB010000003">
    <property type="protein sequence ID" value="MDN5213637.1"/>
    <property type="molecule type" value="Genomic_DNA"/>
</dbReference>
<dbReference type="SUPFAM" id="SSF53649">
    <property type="entry name" value="Alkaline phosphatase-like"/>
    <property type="match status" value="1"/>
</dbReference>
<keyword evidence="3" id="KW-0732">Signal</keyword>
<sequence>MMIQNTKNLLPLLLVTFLFTTTCFAQDDSKVNFVIIMADDLGYNDISCFGSTTINTPNLDQLASEGIKFTDFHSNGTVCSPTRAALITGKYQQRTGISGVVTAKSHRDVGLPLDELTFAEALRDNGYTTAMFGKWHVGYDSKYNPVKQGFKEFKGYVSGNVDYHGHIDQEGYFDWWSGDILKDDKGYSTDLITDYGVDFIKRNKDKPFLLYLPHESPHSPFQRRVGEAIRVEGKPGENADYKKLVKNKDSVLAIRKEMIEVMDEGIGRIISTLKTYGIEKRTLVLFCSDNGAPVNHGSNKPLRAGKGSIYEGGHRVPAIAWWPGKGRRGVQSDQTLMTMDIFPTLLDISKAATASKLDGISFAQIITGDKKLKKRKQFWKYKNQSAVRSGDFKLVSQRDKNKTTEELYNLKLDIGETQNIISDNPRIAKSLKKALAKWEKDVMQTSSLTDQAR</sequence>
<feature type="signal peptide" evidence="3">
    <location>
        <begin position="1"/>
        <end position="25"/>
    </location>
</feature>
<name>A0ABT8L7B0_9BACT</name>
<evidence type="ECO:0000256" key="3">
    <source>
        <dbReference type="SAM" id="SignalP"/>
    </source>
</evidence>
<reference evidence="5" key="1">
    <citation type="submission" date="2023-06" db="EMBL/GenBank/DDBJ databases">
        <title>Genomic of Agaribacillus aureum.</title>
        <authorList>
            <person name="Wang G."/>
        </authorList>
    </citation>
    <scope>NUCLEOTIDE SEQUENCE</scope>
    <source>
        <strain evidence="5">BMA12</strain>
    </source>
</reference>
<dbReference type="Gene3D" id="3.40.720.10">
    <property type="entry name" value="Alkaline Phosphatase, subunit A"/>
    <property type="match status" value="1"/>
</dbReference>
<feature type="domain" description="Sulfatase N-terminal" evidence="4">
    <location>
        <begin position="32"/>
        <end position="348"/>
    </location>
</feature>
<dbReference type="PANTHER" id="PTHR42693">
    <property type="entry name" value="ARYLSULFATASE FAMILY MEMBER"/>
    <property type="match status" value="1"/>
</dbReference>
<dbReference type="Pfam" id="PF00884">
    <property type="entry name" value="Sulfatase"/>
    <property type="match status" value="1"/>
</dbReference>
<evidence type="ECO:0000256" key="1">
    <source>
        <dbReference type="ARBA" id="ARBA00008779"/>
    </source>
</evidence>
<gene>
    <name evidence="5" type="ORF">QQ020_16315</name>
</gene>
<dbReference type="PANTHER" id="PTHR42693:SF53">
    <property type="entry name" value="ENDO-4-O-SULFATASE"/>
    <property type="match status" value="1"/>
</dbReference>
<comment type="caution">
    <text evidence="5">The sequence shown here is derived from an EMBL/GenBank/DDBJ whole genome shotgun (WGS) entry which is preliminary data.</text>
</comment>
<dbReference type="RefSeq" id="WP_346758974.1">
    <property type="nucleotide sequence ID" value="NZ_JAUJEB010000003.1"/>
</dbReference>
<keyword evidence="6" id="KW-1185">Reference proteome</keyword>
<feature type="chain" id="PRO_5046391176" evidence="3">
    <location>
        <begin position="26"/>
        <end position="453"/>
    </location>
</feature>
<organism evidence="5 6">
    <name type="scientific">Agaribacillus aureus</name>
    <dbReference type="NCBI Taxonomy" id="3051825"/>
    <lineage>
        <taxon>Bacteria</taxon>
        <taxon>Pseudomonadati</taxon>
        <taxon>Bacteroidota</taxon>
        <taxon>Cytophagia</taxon>
        <taxon>Cytophagales</taxon>
        <taxon>Splendidivirgaceae</taxon>
        <taxon>Agaribacillus</taxon>
    </lineage>
</organism>